<reference evidence="5 6" key="1">
    <citation type="journal article" date="2019" name="Sci. Rep.">
        <title>Orb-weaving spider Araneus ventricosus genome elucidates the spidroin gene catalogue.</title>
        <authorList>
            <person name="Kono N."/>
            <person name="Nakamura H."/>
            <person name="Ohtoshi R."/>
            <person name="Moran D.A.P."/>
            <person name="Shinohara A."/>
            <person name="Yoshida Y."/>
            <person name="Fujiwara M."/>
            <person name="Mori M."/>
            <person name="Tomita M."/>
            <person name="Arakawa K."/>
        </authorList>
    </citation>
    <scope>NUCLEOTIDE SEQUENCE [LARGE SCALE GENOMIC DNA]</scope>
</reference>
<dbReference type="EMBL" id="BGPR01015888">
    <property type="protein sequence ID" value="GBN71003.1"/>
    <property type="molecule type" value="Genomic_DNA"/>
</dbReference>
<protein>
    <recommendedName>
        <fullName evidence="7">DUF5641 domain-containing protein</fullName>
    </recommendedName>
</protein>
<gene>
    <name evidence="4" type="ORF">AVEN_180766_1</name>
    <name evidence="3" type="ORF">AVEN_212650_1</name>
    <name evidence="5" type="ORF">AVEN_229867_1</name>
    <name evidence="2" type="ORF">AVEN_232945_1</name>
</gene>
<evidence type="ECO:0000313" key="5">
    <source>
        <dbReference type="EMBL" id="GBN72507.1"/>
    </source>
</evidence>
<evidence type="ECO:0000313" key="4">
    <source>
        <dbReference type="EMBL" id="GBN72505.1"/>
    </source>
</evidence>
<proteinExistence type="predicted"/>
<organism evidence="5 6">
    <name type="scientific">Araneus ventricosus</name>
    <name type="common">Orbweaver spider</name>
    <name type="synonym">Epeira ventricosa</name>
    <dbReference type="NCBI Taxonomy" id="182803"/>
    <lineage>
        <taxon>Eukaryota</taxon>
        <taxon>Metazoa</taxon>
        <taxon>Ecdysozoa</taxon>
        <taxon>Arthropoda</taxon>
        <taxon>Chelicerata</taxon>
        <taxon>Arachnida</taxon>
        <taxon>Araneae</taxon>
        <taxon>Araneomorphae</taxon>
        <taxon>Entelegynae</taxon>
        <taxon>Araneoidea</taxon>
        <taxon>Araneidae</taxon>
        <taxon>Araneus</taxon>
    </lineage>
</organism>
<dbReference type="AlphaFoldDB" id="A0A4Y2R9R3"/>
<sequence>MIETSIIPPCNDIFVDRLRNTMREMNPVAHTRKSKVLCKSVLKNWLACILRIDSVKHPLYQPYTGSHKVLKRTEKNFTIELNGRTSTVSIDRVKPAYLIPACEEKTPILHAEKTVSPETFLSDKHQSANQAAPEKTVTTRSGRRVHFPSKLSTCITY</sequence>
<dbReference type="EMBL" id="BGPR01015889">
    <property type="protein sequence ID" value="GBN71005.1"/>
    <property type="molecule type" value="Genomic_DNA"/>
</dbReference>
<evidence type="ECO:0008006" key="7">
    <source>
        <dbReference type="Google" id="ProtNLM"/>
    </source>
</evidence>
<keyword evidence="6" id="KW-1185">Reference proteome</keyword>
<evidence type="ECO:0000313" key="2">
    <source>
        <dbReference type="EMBL" id="GBN71003.1"/>
    </source>
</evidence>
<dbReference type="PANTHER" id="PTHR38681">
    <property type="entry name" value="RETROVIRUS-RELATED POL POLYPROTEIN FROM TRANSPOSON 412-LIKE PROTEIN-RELATED"/>
    <property type="match status" value="1"/>
</dbReference>
<evidence type="ECO:0000256" key="1">
    <source>
        <dbReference type="SAM" id="MobiDB-lite"/>
    </source>
</evidence>
<accession>A0A4Y2R9R3</accession>
<dbReference type="EMBL" id="BGPR01016301">
    <property type="protein sequence ID" value="GBN72505.1"/>
    <property type="molecule type" value="Genomic_DNA"/>
</dbReference>
<comment type="caution">
    <text evidence="5">The sequence shown here is derived from an EMBL/GenBank/DDBJ whole genome shotgun (WGS) entry which is preliminary data.</text>
</comment>
<dbReference type="Proteomes" id="UP000499080">
    <property type="component" value="Unassembled WGS sequence"/>
</dbReference>
<name>A0A4Y2R9R3_ARAVE</name>
<dbReference type="EMBL" id="BGPR01016302">
    <property type="protein sequence ID" value="GBN72507.1"/>
    <property type="molecule type" value="Genomic_DNA"/>
</dbReference>
<evidence type="ECO:0000313" key="3">
    <source>
        <dbReference type="EMBL" id="GBN71005.1"/>
    </source>
</evidence>
<feature type="region of interest" description="Disordered" evidence="1">
    <location>
        <begin position="120"/>
        <end position="143"/>
    </location>
</feature>
<evidence type="ECO:0000313" key="6">
    <source>
        <dbReference type="Proteomes" id="UP000499080"/>
    </source>
</evidence>
<dbReference type="PANTHER" id="PTHR38681:SF1">
    <property type="entry name" value="RETROVIRUS-RELATED POL POLYPROTEIN FROM TRANSPOSON 412-LIKE PROTEIN"/>
    <property type="match status" value="1"/>
</dbReference>